<organism evidence="1 2">
    <name type="scientific">Paramecium bursaria Chlorella virus FR483</name>
    <name type="common">PBCV-FR483</name>
    <dbReference type="NCBI Taxonomy" id="399781"/>
    <lineage>
        <taxon>Viruses</taxon>
        <taxon>Varidnaviria</taxon>
        <taxon>Bamfordvirae</taxon>
        <taxon>Nucleocytoviricota</taxon>
        <taxon>Megaviricetes</taxon>
        <taxon>Algavirales</taxon>
        <taxon>Phycodnaviridae</taxon>
        <taxon>Chlorovirus</taxon>
        <taxon>Chlorovirus conductrix</taxon>
        <taxon>Paramecium bursaria Chlorella virus A1</taxon>
    </lineage>
</organism>
<accession>A7J8D6</accession>
<reference evidence="1 2" key="1">
    <citation type="journal article" date="2007" name="Virology">
        <title>Sequence and annotation of the 314-kb MT325 and the 321-kb FR483 viruses that infect Chlorella Pbi.</title>
        <authorList>
            <person name="Fitzgerald L.A."/>
            <person name="Graves M.V."/>
            <person name="Li X."/>
            <person name="Feldblyum T."/>
            <person name="Hartigan J."/>
            <person name="Van Etten J.L."/>
        </authorList>
    </citation>
    <scope>NUCLEOTIDE SEQUENCE [LARGE SCALE GENOMIC DNA]</scope>
    <source>
        <strain evidence="1 2">FR483</strain>
    </source>
</reference>
<dbReference type="KEGG" id="vg:5469906"/>
<dbReference type="GeneID" id="5469906"/>
<organismHost>
    <name type="scientific">Paramecium bursaria</name>
    <dbReference type="NCBI Taxonomy" id="74790"/>
</organismHost>
<name>A7J8D6_PBCVF</name>
<gene>
    <name evidence="1" type="primary">n782L</name>
    <name evidence="1" type="ORF">FR483_n782L</name>
</gene>
<evidence type="ECO:0000313" key="1">
    <source>
        <dbReference type="EMBL" id="ABT16067.1"/>
    </source>
</evidence>
<dbReference type="EMBL" id="DQ890022">
    <property type="protein sequence ID" value="ABT16067.1"/>
    <property type="molecule type" value="Genomic_DNA"/>
</dbReference>
<proteinExistence type="predicted"/>
<sequence>MYLRPRSLITSSWSSPALALLTNSSDTFAHSALTFGLATGLDGFVLGTSGTSGTPGTSGMPGTDGGVGFLFGLGSISFTSAPRKVLLKS</sequence>
<evidence type="ECO:0000313" key="2">
    <source>
        <dbReference type="Proteomes" id="UP000204095"/>
    </source>
</evidence>
<protein>
    <submittedName>
        <fullName evidence="1">Uncharacterized protein n782L</fullName>
    </submittedName>
</protein>
<dbReference type="RefSeq" id="YP_001426414.1">
    <property type="nucleotide sequence ID" value="NC_008603.1"/>
</dbReference>
<dbReference type="Proteomes" id="UP000204095">
    <property type="component" value="Segment"/>
</dbReference>